<proteinExistence type="predicted"/>
<accession>A0A6J5PXL2</accession>
<evidence type="ECO:0000313" key="4">
    <source>
        <dbReference type="EMBL" id="CAB4215636.1"/>
    </source>
</evidence>
<dbReference type="EMBL" id="LR797137">
    <property type="protein sequence ID" value="CAB4189390.1"/>
    <property type="molecule type" value="Genomic_DNA"/>
</dbReference>
<sequence length="83" mass="9423">MRSRLPSGATPLERLQRARHLTAVPAPAVTSIDHLSRQLTCNTCHLIVQVYEFAWAARTPSEHRYLNPSTYECGDCTLTRKEQ</sequence>
<dbReference type="EMBL" id="LR798462">
    <property type="protein sequence ID" value="CAB5238925.1"/>
    <property type="molecule type" value="Genomic_DNA"/>
</dbReference>
<evidence type="ECO:0000313" key="1">
    <source>
        <dbReference type="EMBL" id="CAB4174131.1"/>
    </source>
</evidence>
<name>A0A6J5PXL2_9CAUD</name>
<dbReference type="EMBL" id="LR797183">
    <property type="protein sequence ID" value="CAB4192350.1"/>
    <property type="molecule type" value="Genomic_DNA"/>
</dbReference>
<gene>
    <name evidence="2" type="ORF">UFOVP1186_37</name>
    <name evidence="3" type="ORF">UFOVP1234_21</name>
    <name evidence="4" type="ORF">UFOVP1487_34</name>
    <name evidence="5" type="ORF">UFOVP1574_20</name>
    <name evidence="1" type="ORF">UFOVP959_26</name>
</gene>
<organism evidence="1">
    <name type="scientific">uncultured Caudovirales phage</name>
    <dbReference type="NCBI Taxonomy" id="2100421"/>
    <lineage>
        <taxon>Viruses</taxon>
        <taxon>Duplodnaviria</taxon>
        <taxon>Heunggongvirae</taxon>
        <taxon>Uroviricota</taxon>
        <taxon>Caudoviricetes</taxon>
        <taxon>Peduoviridae</taxon>
        <taxon>Maltschvirus</taxon>
        <taxon>Maltschvirus maltsch</taxon>
    </lineage>
</organism>
<evidence type="ECO:0000313" key="5">
    <source>
        <dbReference type="EMBL" id="CAB5238925.1"/>
    </source>
</evidence>
<dbReference type="EMBL" id="LR796907">
    <property type="protein sequence ID" value="CAB4174131.1"/>
    <property type="molecule type" value="Genomic_DNA"/>
</dbReference>
<evidence type="ECO:0000313" key="2">
    <source>
        <dbReference type="EMBL" id="CAB4189390.1"/>
    </source>
</evidence>
<protein>
    <submittedName>
        <fullName evidence="1">Uncharacterized protein</fullName>
    </submittedName>
</protein>
<evidence type="ECO:0000313" key="3">
    <source>
        <dbReference type="EMBL" id="CAB4192350.1"/>
    </source>
</evidence>
<dbReference type="EMBL" id="LR797422">
    <property type="protein sequence ID" value="CAB4215636.1"/>
    <property type="molecule type" value="Genomic_DNA"/>
</dbReference>
<reference evidence="1" key="1">
    <citation type="submission" date="2020-05" db="EMBL/GenBank/DDBJ databases">
        <authorList>
            <person name="Chiriac C."/>
            <person name="Salcher M."/>
            <person name="Ghai R."/>
            <person name="Kavagutti S V."/>
        </authorList>
    </citation>
    <scope>NUCLEOTIDE SEQUENCE</scope>
</reference>